<feature type="transmembrane region" description="Helical" evidence="1">
    <location>
        <begin position="43"/>
        <end position="63"/>
    </location>
</feature>
<dbReference type="RefSeq" id="WP_106501732.1">
    <property type="nucleotide sequence ID" value="NZ_PXXO01000001.1"/>
</dbReference>
<keyword evidence="1" id="KW-0472">Membrane</keyword>
<gene>
    <name evidence="2" type="ORF">C7K55_01525</name>
</gene>
<protein>
    <submittedName>
        <fullName evidence="2">Multidrug ABC transporter permease</fullName>
    </submittedName>
</protein>
<name>A0A2P7N2D6_9CYAN</name>
<comment type="caution">
    <text evidence="2">The sequence shown here is derived from an EMBL/GenBank/DDBJ whole genome shotgun (WGS) entry which is preliminary data.</text>
</comment>
<feature type="transmembrane region" description="Helical" evidence="1">
    <location>
        <begin position="210"/>
        <end position="232"/>
    </location>
</feature>
<reference evidence="2 3" key="1">
    <citation type="journal article" date="2018" name="Environ. Microbiol.">
        <title>Ecological and genomic features of two widespread freshwater picocyanobacteria.</title>
        <authorList>
            <person name="Cabello-Yeves P.J."/>
            <person name="Picazo A."/>
            <person name="Camacho A."/>
            <person name="Callieri C."/>
            <person name="Rosselli R."/>
            <person name="Roda-Garcia J.J."/>
            <person name="Coutinho F.H."/>
            <person name="Rodriguez-Valera F."/>
        </authorList>
    </citation>
    <scope>NUCLEOTIDE SEQUENCE [LARGE SCALE GENOMIC DNA]</scope>
    <source>
        <strain evidence="2 3">Tous</strain>
    </source>
</reference>
<sequence length="244" mass="26622">MLEYRAEIALWALSGVLPLIMLGVWSGSGAAAAAGLSPQQLSQYFLAAFVVRQFTVVWLIQVFEDDALQGRLSPFLLQPLSPLWRYLAAHFSEQASRIPFVAVMLLVVGLAAPGLLWLPSAGALLLGILAIVAAFLLRFLLQVLVTTLCFWSERAAALDRLLMIPYLFLSGIVAPLETFPPAVRRLALATPFPWMVDFPARLLAGEPVNVALGFGAIAAWCLLLLPIGHWLWRAGLRRYSAMGA</sequence>
<keyword evidence="1" id="KW-0812">Transmembrane</keyword>
<keyword evidence="1" id="KW-1133">Transmembrane helix</keyword>
<dbReference type="PANTHER" id="PTHR36832:SF1">
    <property type="entry name" value="SLR1174 PROTEIN"/>
    <property type="match status" value="1"/>
</dbReference>
<evidence type="ECO:0000313" key="3">
    <source>
        <dbReference type="Proteomes" id="UP000243002"/>
    </source>
</evidence>
<accession>A0A2P7N2D6</accession>
<dbReference type="OrthoDB" id="8582979at2"/>
<proteinExistence type="predicted"/>
<keyword evidence="3" id="KW-1185">Reference proteome</keyword>
<organism evidence="2 3">
    <name type="scientific">Cyanobium usitatum str. Tous</name>
    <dbReference type="NCBI Taxonomy" id="2116684"/>
    <lineage>
        <taxon>Bacteria</taxon>
        <taxon>Bacillati</taxon>
        <taxon>Cyanobacteriota</taxon>
        <taxon>Cyanophyceae</taxon>
        <taxon>Synechococcales</taxon>
        <taxon>Prochlorococcaceae</taxon>
        <taxon>Cyanobium</taxon>
    </lineage>
</organism>
<evidence type="ECO:0000256" key="1">
    <source>
        <dbReference type="SAM" id="Phobius"/>
    </source>
</evidence>
<feature type="transmembrane region" description="Helical" evidence="1">
    <location>
        <begin position="98"/>
        <end position="118"/>
    </location>
</feature>
<feature type="transmembrane region" description="Helical" evidence="1">
    <location>
        <begin position="163"/>
        <end position="183"/>
    </location>
</feature>
<dbReference type="EMBL" id="PXXO01000001">
    <property type="protein sequence ID" value="PSJ07551.1"/>
    <property type="molecule type" value="Genomic_DNA"/>
</dbReference>
<dbReference type="AlphaFoldDB" id="A0A2P7N2D6"/>
<evidence type="ECO:0000313" key="2">
    <source>
        <dbReference type="EMBL" id="PSJ07551.1"/>
    </source>
</evidence>
<dbReference type="Proteomes" id="UP000243002">
    <property type="component" value="Unassembled WGS sequence"/>
</dbReference>
<feature type="transmembrane region" description="Helical" evidence="1">
    <location>
        <begin position="124"/>
        <end position="151"/>
    </location>
</feature>
<dbReference type="Pfam" id="PF06182">
    <property type="entry name" value="ABC2_membrane_6"/>
    <property type="match status" value="1"/>
</dbReference>
<dbReference type="PANTHER" id="PTHR36832">
    <property type="entry name" value="SLR1174 PROTEIN-RELATED"/>
    <property type="match status" value="1"/>
</dbReference>
<dbReference type="InterPro" id="IPR010390">
    <property type="entry name" value="ABC-2_transporter-like"/>
</dbReference>